<dbReference type="AlphaFoldDB" id="F4RN69"/>
<name>F4RN69_MELLP</name>
<feature type="compositionally biased region" description="Low complexity" evidence="8">
    <location>
        <begin position="378"/>
        <end position="387"/>
    </location>
</feature>
<evidence type="ECO:0000256" key="3">
    <source>
        <dbReference type="ARBA" id="ARBA00022490"/>
    </source>
</evidence>
<dbReference type="VEuPathDB" id="FungiDB:MELLADRAFT_77904"/>
<organism evidence="12">
    <name type="scientific">Melampsora larici-populina (strain 98AG31 / pathotype 3-4-7)</name>
    <name type="common">Poplar leaf rust fungus</name>
    <dbReference type="NCBI Taxonomy" id="747676"/>
    <lineage>
        <taxon>Eukaryota</taxon>
        <taxon>Fungi</taxon>
        <taxon>Dikarya</taxon>
        <taxon>Basidiomycota</taxon>
        <taxon>Pucciniomycotina</taxon>
        <taxon>Pucciniomycetes</taxon>
        <taxon>Pucciniales</taxon>
        <taxon>Melampsoraceae</taxon>
        <taxon>Melampsora</taxon>
    </lineage>
</organism>
<evidence type="ECO:0000256" key="5">
    <source>
        <dbReference type="ARBA" id="ARBA00023212"/>
    </source>
</evidence>
<dbReference type="InterPro" id="IPR001452">
    <property type="entry name" value="SH3_domain"/>
</dbReference>
<reference evidence="12" key="1">
    <citation type="journal article" date="2011" name="Proc. Natl. Acad. Sci. U.S.A.">
        <title>Obligate biotrophy features unraveled by the genomic analysis of rust fungi.</title>
        <authorList>
            <person name="Duplessis S."/>
            <person name="Cuomo C.A."/>
            <person name="Lin Y.-C."/>
            <person name="Aerts A."/>
            <person name="Tisserant E."/>
            <person name="Veneault-Fourrey C."/>
            <person name="Joly D.L."/>
            <person name="Hacquard S."/>
            <person name="Amselem J."/>
            <person name="Cantarel B.L."/>
            <person name="Chiu R."/>
            <person name="Coutinho P.M."/>
            <person name="Feau N."/>
            <person name="Field M."/>
            <person name="Frey P."/>
            <person name="Gelhaye E."/>
            <person name="Goldberg J."/>
            <person name="Grabherr M.G."/>
            <person name="Kodira C.D."/>
            <person name="Kohler A."/>
            <person name="Kuees U."/>
            <person name="Lindquist E.A."/>
            <person name="Lucas S.M."/>
            <person name="Mago R."/>
            <person name="Mauceli E."/>
            <person name="Morin E."/>
            <person name="Murat C."/>
            <person name="Pangilinan J.L."/>
            <person name="Park R."/>
            <person name="Pearson M."/>
            <person name="Quesneville H."/>
            <person name="Rouhier N."/>
            <person name="Sakthikumar S."/>
            <person name="Salamov A.A."/>
            <person name="Schmutz J."/>
            <person name="Selles B."/>
            <person name="Shapiro H."/>
            <person name="Tanguay P."/>
            <person name="Tuskan G.A."/>
            <person name="Henrissat B."/>
            <person name="Van de Peer Y."/>
            <person name="Rouze P."/>
            <person name="Ellis J.G."/>
            <person name="Dodds P.N."/>
            <person name="Schein J.E."/>
            <person name="Zhong S."/>
            <person name="Hamelin R.C."/>
            <person name="Grigoriev I.V."/>
            <person name="Szabo L.J."/>
            <person name="Martin F."/>
        </authorList>
    </citation>
    <scope>NUCLEOTIDE SEQUENCE [LARGE SCALE GENOMIC DNA]</scope>
    <source>
        <strain evidence="12">98AG31 / pathotype 3-4-7</strain>
    </source>
</reference>
<dbReference type="SUPFAM" id="SSF50044">
    <property type="entry name" value="SH3-domain"/>
    <property type="match status" value="1"/>
</dbReference>
<feature type="region of interest" description="Disordered" evidence="8">
    <location>
        <begin position="1"/>
        <end position="41"/>
    </location>
</feature>
<dbReference type="PRINTS" id="PR00499">
    <property type="entry name" value="P67PHOX"/>
</dbReference>
<evidence type="ECO:0000256" key="2">
    <source>
        <dbReference type="ARBA" id="ARBA00022443"/>
    </source>
</evidence>
<feature type="compositionally biased region" description="Polar residues" evidence="8">
    <location>
        <begin position="456"/>
        <end position="478"/>
    </location>
</feature>
<dbReference type="SMART" id="SM00326">
    <property type="entry name" value="SH3"/>
    <property type="match status" value="1"/>
</dbReference>
<evidence type="ECO:0000256" key="1">
    <source>
        <dbReference type="ARBA" id="ARBA00004245"/>
    </source>
</evidence>
<evidence type="ECO:0000259" key="10">
    <source>
        <dbReference type="PROSITE" id="PS51741"/>
    </source>
</evidence>
<evidence type="ECO:0000313" key="11">
    <source>
        <dbReference type="EMBL" id="EGG06272.1"/>
    </source>
</evidence>
<dbReference type="GO" id="GO:0005543">
    <property type="term" value="F:phospholipid binding"/>
    <property type="evidence" value="ECO:0007669"/>
    <property type="project" value="TreeGrafter"/>
</dbReference>
<dbReference type="eggNOG" id="KOG2398">
    <property type="taxonomic scope" value="Eukaryota"/>
</dbReference>
<evidence type="ECO:0000259" key="9">
    <source>
        <dbReference type="PROSITE" id="PS50002"/>
    </source>
</evidence>
<evidence type="ECO:0000313" key="12">
    <source>
        <dbReference type="Proteomes" id="UP000001072"/>
    </source>
</evidence>
<feature type="compositionally biased region" description="Low complexity" evidence="8">
    <location>
        <begin position="29"/>
        <end position="38"/>
    </location>
</feature>
<evidence type="ECO:0000256" key="8">
    <source>
        <dbReference type="SAM" id="MobiDB-lite"/>
    </source>
</evidence>
<dbReference type="Gene3D" id="1.20.1270.60">
    <property type="entry name" value="Arfaptin homology (AH) domain/BAR domain"/>
    <property type="match status" value="1"/>
</dbReference>
<feature type="compositionally biased region" description="Pro residues" evidence="8">
    <location>
        <begin position="914"/>
        <end position="924"/>
    </location>
</feature>
<dbReference type="KEGG" id="mlr:MELLADRAFT_77904"/>
<dbReference type="GO" id="GO:0030036">
    <property type="term" value="P:actin cytoskeleton organization"/>
    <property type="evidence" value="ECO:0007669"/>
    <property type="project" value="UniProtKB-ARBA"/>
</dbReference>
<dbReference type="Gene3D" id="2.30.30.40">
    <property type="entry name" value="SH3 Domains"/>
    <property type="match status" value="1"/>
</dbReference>
<keyword evidence="4" id="KW-0597">Phosphoprotein</keyword>
<dbReference type="PANTHER" id="PTHR23065:SF7">
    <property type="entry name" value="NOSTRIN, ISOFORM H"/>
    <property type="match status" value="1"/>
</dbReference>
<gene>
    <name evidence="11" type="ORF">MELLADRAFT_77904</name>
</gene>
<feature type="compositionally biased region" description="Pro residues" evidence="8">
    <location>
        <begin position="759"/>
        <end position="787"/>
    </location>
</feature>
<feature type="compositionally biased region" description="Polar residues" evidence="8">
    <location>
        <begin position="873"/>
        <end position="883"/>
    </location>
</feature>
<dbReference type="STRING" id="747676.F4RN69"/>
<dbReference type="PANTHER" id="PTHR23065">
    <property type="entry name" value="PROLINE-SERINE-THREONINE PHOSPHATASE INTERACTING PROTEIN 1"/>
    <property type="match status" value="1"/>
</dbReference>
<dbReference type="InterPro" id="IPR027267">
    <property type="entry name" value="AH/BAR_dom_sf"/>
</dbReference>
<feature type="compositionally biased region" description="Low complexity" evidence="8">
    <location>
        <begin position="788"/>
        <end position="799"/>
    </location>
</feature>
<dbReference type="HOGENOM" id="CLU_004415_0_0_1"/>
<evidence type="ECO:0008006" key="13">
    <source>
        <dbReference type="Google" id="ProtNLM"/>
    </source>
</evidence>
<dbReference type="Proteomes" id="UP000001072">
    <property type="component" value="Unassembled WGS sequence"/>
</dbReference>
<feature type="compositionally biased region" description="Polar residues" evidence="8">
    <location>
        <begin position="727"/>
        <end position="754"/>
    </location>
</feature>
<keyword evidence="3" id="KW-0963">Cytoplasm</keyword>
<dbReference type="InterPro" id="IPR001060">
    <property type="entry name" value="FCH_dom"/>
</dbReference>
<dbReference type="InterPro" id="IPR031160">
    <property type="entry name" value="F_BAR_dom"/>
</dbReference>
<evidence type="ECO:0000256" key="4">
    <source>
        <dbReference type="ARBA" id="ARBA00022553"/>
    </source>
</evidence>
<dbReference type="Pfam" id="PF00018">
    <property type="entry name" value="SH3_1"/>
    <property type="match status" value="1"/>
</dbReference>
<feature type="compositionally biased region" description="Polar residues" evidence="8">
    <location>
        <begin position="405"/>
        <end position="424"/>
    </location>
</feature>
<dbReference type="Pfam" id="PF00611">
    <property type="entry name" value="FCH"/>
    <property type="match status" value="1"/>
</dbReference>
<dbReference type="CDD" id="cd00174">
    <property type="entry name" value="SH3"/>
    <property type="match status" value="1"/>
</dbReference>
<feature type="region of interest" description="Disordered" evidence="8">
    <location>
        <begin position="405"/>
        <end position="937"/>
    </location>
</feature>
<dbReference type="GO" id="GO:0009898">
    <property type="term" value="C:cytoplasmic side of plasma membrane"/>
    <property type="evidence" value="ECO:0007669"/>
    <property type="project" value="TreeGrafter"/>
</dbReference>
<feature type="compositionally biased region" description="Polar residues" evidence="8">
    <location>
        <begin position="334"/>
        <end position="350"/>
    </location>
</feature>
<feature type="compositionally biased region" description="Low complexity" evidence="8">
    <location>
        <begin position="647"/>
        <end position="665"/>
    </location>
</feature>
<dbReference type="SUPFAM" id="SSF103657">
    <property type="entry name" value="BAR/IMD domain-like"/>
    <property type="match status" value="1"/>
</dbReference>
<keyword evidence="7" id="KW-0175">Coiled coil</keyword>
<feature type="compositionally biased region" description="Polar residues" evidence="8">
    <location>
        <begin position="681"/>
        <end position="695"/>
    </location>
</feature>
<proteinExistence type="predicted"/>
<dbReference type="FunFam" id="1.20.1270.60:FF:000045">
    <property type="entry name" value="Cell division control protein"/>
    <property type="match status" value="1"/>
</dbReference>
<feature type="compositionally biased region" description="Low complexity" evidence="8">
    <location>
        <begin position="842"/>
        <end position="866"/>
    </location>
</feature>
<feature type="compositionally biased region" description="Low complexity" evidence="8">
    <location>
        <begin position="899"/>
        <end position="913"/>
    </location>
</feature>
<evidence type="ECO:0000256" key="6">
    <source>
        <dbReference type="PROSITE-ProRule" id="PRU00192"/>
    </source>
</evidence>
<keyword evidence="2 6" id="KW-0728">SH3 domain</keyword>
<feature type="domain" description="F-BAR" evidence="10">
    <location>
        <begin position="44"/>
        <end position="299"/>
    </location>
</feature>
<feature type="compositionally biased region" description="Polar residues" evidence="8">
    <location>
        <begin position="589"/>
        <end position="605"/>
    </location>
</feature>
<dbReference type="PROSITE" id="PS51741">
    <property type="entry name" value="F_BAR"/>
    <property type="match status" value="1"/>
</dbReference>
<evidence type="ECO:0000256" key="7">
    <source>
        <dbReference type="PROSITE-ProRule" id="PRU01077"/>
    </source>
</evidence>
<feature type="region of interest" description="Disordered" evidence="8">
    <location>
        <begin position="365"/>
        <end position="387"/>
    </location>
</feature>
<feature type="compositionally biased region" description="Low complexity" evidence="8">
    <location>
        <begin position="12"/>
        <end position="21"/>
    </location>
</feature>
<dbReference type="RefSeq" id="XP_007410510.1">
    <property type="nucleotide sequence ID" value="XM_007410448.1"/>
</dbReference>
<accession>F4RN69</accession>
<dbReference type="SMART" id="SM00055">
    <property type="entry name" value="FCH"/>
    <property type="match status" value="1"/>
</dbReference>
<feature type="region of interest" description="Disordered" evidence="8">
    <location>
        <begin position="326"/>
        <end position="350"/>
    </location>
</feature>
<keyword evidence="12" id="KW-1185">Reference proteome</keyword>
<keyword evidence="5" id="KW-0206">Cytoskeleton</keyword>
<feature type="compositionally biased region" description="Low complexity" evidence="8">
    <location>
        <begin position="606"/>
        <end position="618"/>
    </location>
</feature>
<dbReference type="EMBL" id="GL883109">
    <property type="protein sequence ID" value="EGG06272.1"/>
    <property type="molecule type" value="Genomic_DNA"/>
</dbReference>
<dbReference type="GeneID" id="18933021"/>
<comment type="subcellular location">
    <subcellularLocation>
        <location evidence="1">Cytoplasm</location>
        <location evidence="1">Cytoskeleton</location>
    </subcellularLocation>
</comment>
<dbReference type="PROSITE" id="PS50002">
    <property type="entry name" value="SH3"/>
    <property type="match status" value="1"/>
</dbReference>
<feature type="compositionally biased region" description="Pro residues" evidence="8">
    <location>
        <begin position="634"/>
        <end position="646"/>
    </location>
</feature>
<dbReference type="FunFam" id="2.30.30.40:FF:000312">
    <property type="entry name" value="Related to Cell division control protein 15"/>
    <property type="match status" value="1"/>
</dbReference>
<protein>
    <recommendedName>
        <fullName evidence="13">SH3 domain-containing protein</fullName>
    </recommendedName>
</protein>
<dbReference type="FunCoup" id="F4RN69">
    <property type="interactions" value="23"/>
</dbReference>
<sequence length="1008" mass="109487">MSRPTSRNTDRQSSQSQSHSRSTSRRSSTHQSSSSTHQVQPDPLAFCNSFWGDSGYDALQTKTRQSSKMLEDLRLWYKERASIEDDYAKRLAKLTKSPLLDSDCESEVGGIKKALEIVRDTTRQSAHSHAELAGTVRTALERKVADFVVRRDGLRKNPQGLIDRLHKKKIELMEVTEKSRRKYEADAIAVNGLSAQTHLVQGRDYDKVSAKLDKAQQNVQVNERDYRAHVKNLKETTAEWNLQWKAYCDLSQDLEEDRIDFVRTSFWDFANGVSTICVVDDEQCENIRKALERCETSHDVAEFARQTRTGSDIYIAPDYVNYARGEQTPYGRPPSSTANFIRSSTRNPRLVPSTTSIQDLAHAIRSGPASPTDTIPPSSARASSKAAAKRGGAIADAVAANAFTGDSSAGLTPKPSMTRSTMGASISRAASPAEAMAQVLGGGNNAPNGNHRHTASAPTNRPPSASGSYQSQQYNYESGSAYGDQSVPPPPPPASAKPANRYAPPEPRSSSRPAPPSTNSAVPNNLPPPSHRPPSRSATPGSIHPPSVPAENGSVDPLVAALEKLRTTPSIGSIRRGATSPAPPKANRRNSTMDVPASNAQQYKRASSPAPSAAMMKPPYDPRTHNARSTSPGPHNPYDPRAPSPTPSSARPSSRMSYQQSSHPQSQPPPHQQQQHPHMGGQQTMPLSYAGSSRNPPLGISLDARGGVMDPNASPGPPSSRGAKLGQQINHRQSQSQPNNTMMSNSPASYVGSNQEPFRQPPLQQPPPSNQAPPPSPQRQQSMPPPQHQLSQHQQGPPGSYSSRPTNHHYGYAPPPASQPPTQNYQAPPPPSVAPPTHYTLPPSQSFPPQHQYYQPPGQPQQQQQQHPPPPNSTGGVQRTSSMYGGGVQQQQQPPPPQSQYYHPPQSTSAPVAHHPPPPTPSPAAPNQNPSPTGNYTENGSPILFYVRALYDYNATMPEEFSFQSNDLIAITQTDPDGWWQGELLDEVRRRKNGGGNVLPSNFVELLN</sequence>
<dbReference type="InterPro" id="IPR036028">
    <property type="entry name" value="SH3-like_dom_sf"/>
</dbReference>
<dbReference type="GO" id="GO:0120104">
    <property type="term" value="C:mitotic actomyosin contractile ring, proximal layer"/>
    <property type="evidence" value="ECO:0007669"/>
    <property type="project" value="TreeGrafter"/>
</dbReference>
<dbReference type="OrthoDB" id="19092at2759"/>
<feature type="domain" description="SH3" evidence="9">
    <location>
        <begin position="942"/>
        <end position="1008"/>
    </location>
</feature>
<dbReference type="InParanoid" id="F4RN69"/>